<reference evidence="2 3" key="1">
    <citation type="journal article" date="2023" name="Int. J. Syst. Evol. Microbiol.">
        <title>Winogradskyella bathintestinalis sp. nov., isolated from the intestine of the deep-sea loosejaw dragonfish, Malacosteus niger.</title>
        <authorList>
            <person name="Uniacke-Lowe S."/>
            <person name="Johnson C.N."/>
            <person name="Stanton C."/>
            <person name="Hill C."/>
            <person name="Ross P."/>
        </authorList>
    </citation>
    <scope>NUCLEOTIDE SEQUENCE [LARGE SCALE GENOMIC DNA]</scope>
    <source>
        <strain evidence="2 3">APC 3343</strain>
    </source>
</reference>
<keyword evidence="3" id="KW-1185">Reference proteome</keyword>
<protein>
    <recommendedName>
        <fullName evidence="4">Peptidylprolyl isomerase</fullName>
    </recommendedName>
</protein>
<keyword evidence="1" id="KW-0732">Signal</keyword>
<dbReference type="Gene3D" id="3.10.50.40">
    <property type="match status" value="1"/>
</dbReference>
<evidence type="ECO:0000313" key="3">
    <source>
        <dbReference type="Proteomes" id="UP001231197"/>
    </source>
</evidence>
<proteinExistence type="predicted"/>
<name>A0ABT7ZWE0_9FLAO</name>
<sequence>MKIKTLLFTLSLMVFTALFISCNKDDDGDDGPTFVEADRTEQQAEDNAEILAYLNSHYYNSSFFATGSNHKYTDIIISELPMGINGEYDALPDPTNNTLLIDAVNWYTTTYLDTEYTYYVLNINQGGGAAPKFTDEVRVRYEGSTINEEVGGEEDVFDSAVTPADFALQTDGTNNAVIKAWQLVMPLFKASINENIDANGNVSFINSGLGVMFVPSGLAYFSSANTGAAYDNLIFKFELLQVLVEDHDNDGVPSYIEDLNGNSDVTDDDTNEDGLPDFIDVNDDGDNVLTIDELIPNTYTVDTNVDEEEPILATNEFERSRTELAGVITIKTVTIADANDNDIPDYLEDSIEINYNLNE</sequence>
<dbReference type="InterPro" id="IPR046357">
    <property type="entry name" value="PPIase_dom_sf"/>
</dbReference>
<dbReference type="Proteomes" id="UP001231197">
    <property type="component" value="Unassembled WGS sequence"/>
</dbReference>
<feature type="chain" id="PRO_5047059104" description="Peptidylprolyl isomerase" evidence="1">
    <location>
        <begin position="20"/>
        <end position="359"/>
    </location>
</feature>
<feature type="signal peptide" evidence="1">
    <location>
        <begin position="1"/>
        <end position="19"/>
    </location>
</feature>
<dbReference type="EMBL" id="JASDDK010000004">
    <property type="protein sequence ID" value="MDN3493324.1"/>
    <property type="molecule type" value="Genomic_DNA"/>
</dbReference>
<evidence type="ECO:0000313" key="2">
    <source>
        <dbReference type="EMBL" id="MDN3493324.1"/>
    </source>
</evidence>
<dbReference type="SUPFAM" id="SSF54534">
    <property type="entry name" value="FKBP-like"/>
    <property type="match status" value="1"/>
</dbReference>
<gene>
    <name evidence="2" type="ORF">QMA06_11365</name>
</gene>
<comment type="caution">
    <text evidence="2">The sequence shown here is derived from an EMBL/GenBank/DDBJ whole genome shotgun (WGS) entry which is preliminary data.</text>
</comment>
<dbReference type="RefSeq" id="WP_290206981.1">
    <property type="nucleotide sequence ID" value="NZ_JASDDK010000004.1"/>
</dbReference>
<accession>A0ABT7ZWE0</accession>
<dbReference type="PROSITE" id="PS51257">
    <property type="entry name" value="PROKAR_LIPOPROTEIN"/>
    <property type="match status" value="1"/>
</dbReference>
<dbReference type="SUPFAM" id="SSF103647">
    <property type="entry name" value="TSP type-3 repeat"/>
    <property type="match status" value="1"/>
</dbReference>
<evidence type="ECO:0000256" key="1">
    <source>
        <dbReference type="SAM" id="SignalP"/>
    </source>
</evidence>
<dbReference type="InterPro" id="IPR028974">
    <property type="entry name" value="TSP_type-3_rpt"/>
</dbReference>
<evidence type="ECO:0008006" key="4">
    <source>
        <dbReference type="Google" id="ProtNLM"/>
    </source>
</evidence>
<organism evidence="2 3">
    <name type="scientific">Winogradskyella bathintestinalis</name>
    <dbReference type="NCBI Taxonomy" id="3035208"/>
    <lineage>
        <taxon>Bacteria</taxon>
        <taxon>Pseudomonadati</taxon>
        <taxon>Bacteroidota</taxon>
        <taxon>Flavobacteriia</taxon>
        <taxon>Flavobacteriales</taxon>
        <taxon>Flavobacteriaceae</taxon>
        <taxon>Winogradskyella</taxon>
    </lineage>
</organism>